<feature type="compositionally biased region" description="Basic and acidic residues" evidence="1">
    <location>
        <begin position="1"/>
        <end position="22"/>
    </location>
</feature>
<dbReference type="EMBL" id="NEVH01006738">
    <property type="protein sequence ID" value="PNF36712.1"/>
    <property type="molecule type" value="Genomic_DNA"/>
</dbReference>
<organism evidence="2 3">
    <name type="scientific">Cryptotermes secundus</name>
    <dbReference type="NCBI Taxonomy" id="105785"/>
    <lineage>
        <taxon>Eukaryota</taxon>
        <taxon>Metazoa</taxon>
        <taxon>Ecdysozoa</taxon>
        <taxon>Arthropoda</taxon>
        <taxon>Hexapoda</taxon>
        <taxon>Insecta</taxon>
        <taxon>Pterygota</taxon>
        <taxon>Neoptera</taxon>
        <taxon>Polyneoptera</taxon>
        <taxon>Dictyoptera</taxon>
        <taxon>Blattodea</taxon>
        <taxon>Blattoidea</taxon>
        <taxon>Termitoidae</taxon>
        <taxon>Kalotermitidae</taxon>
        <taxon>Cryptotermitinae</taxon>
        <taxon>Cryptotermes</taxon>
    </lineage>
</organism>
<proteinExistence type="predicted"/>
<dbReference type="InParanoid" id="A0A2J7R7B4"/>
<evidence type="ECO:0000256" key="1">
    <source>
        <dbReference type="SAM" id="MobiDB-lite"/>
    </source>
</evidence>
<accession>A0A2J7R7B4</accession>
<comment type="caution">
    <text evidence="2">The sequence shown here is derived from an EMBL/GenBank/DDBJ whole genome shotgun (WGS) entry which is preliminary data.</text>
</comment>
<sequence>MEIKKSQQEDKERGKEKDRESENSSEGDQTMRTCEGVVGGEGSKKQQMSTVRCKEAVSANLNKCKIWNNVIDTNSKDKEIPSTMSGNPLQNLIHTYIHRYIISQIHCPETGLDIEFVSKMTLQNAV</sequence>
<protein>
    <submittedName>
        <fullName evidence="2">Uncharacterized protein</fullName>
    </submittedName>
</protein>
<reference evidence="2 3" key="1">
    <citation type="submission" date="2017-12" db="EMBL/GenBank/DDBJ databases">
        <title>Hemimetabolous genomes reveal molecular basis of termite eusociality.</title>
        <authorList>
            <person name="Harrison M.C."/>
            <person name="Jongepier E."/>
            <person name="Robertson H.M."/>
            <person name="Arning N."/>
            <person name="Bitard-Feildel T."/>
            <person name="Chao H."/>
            <person name="Childers C.P."/>
            <person name="Dinh H."/>
            <person name="Doddapaneni H."/>
            <person name="Dugan S."/>
            <person name="Gowin J."/>
            <person name="Greiner C."/>
            <person name="Han Y."/>
            <person name="Hu H."/>
            <person name="Hughes D.S.T."/>
            <person name="Huylmans A.-K."/>
            <person name="Kemena C."/>
            <person name="Kremer L.P.M."/>
            <person name="Lee S.L."/>
            <person name="Lopez-Ezquerra A."/>
            <person name="Mallet L."/>
            <person name="Monroy-Kuhn J.M."/>
            <person name="Moser A."/>
            <person name="Murali S.C."/>
            <person name="Muzny D.M."/>
            <person name="Otani S."/>
            <person name="Piulachs M.-D."/>
            <person name="Poelchau M."/>
            <person name="Qu J."/>
            <person name="Schaub F."/>
            <person name="Wada-Katsumata A."/>
            <person name="Worley K.C."/>
            <person name="Xie Q."/>
            <person name="Ylla G."/>
            <person name="Poulsen M."/>
            <person name="Gibbs R.A."/>
            <person name="Schal C."/>
            <person name="Richards S."/>
            <person name="Belles X."/>
            <person name="Korb J."/>
            <person name="Bornberg-Bauer E."/>
        </authorList>
    </citation>
    <scope>NUCLEOTIDE SEQUENCE [LARGE SCALE GENOMIC DNA]</scope>
    <source>
        <tissue evidence="2">Whole body</tissue>
    </source>
</reference>
<evidence type="ECO:0000313" key="2">
    <source>
        <dbReference type="EMBL" id="PNF36712.1"/>
    </source>
</evidence>
<feature type="region of interest" description="Disordered" evidence="1">
    <location>
        <begin position="1"/>
        <end position="48"/>
    </location>
</feature>
<dbReference type="AlphaFoldDB" id="A0A2J7R7B4"/>
<dbReference type="Proteomes" id="UP000235965">
    <property type="component" value="Unassembled WGS sequence"/>
</dbReference>
<keyword evidence="3" id="KW-1185">Reference proteome</keyword>
<evidence type="ECO:0000313" key="3">
    <source>
        <dbReference type="Proteomes" id="UP000235965"/>
    </source>
</evidence>
<gene>
    <name evidence="2" type="ORF">B7P43_G13335</name>
</gene>
<name>A0A2J7R7B4_9NEOP</name>